<sequence>MCKVKVVHVVHDFLFGGIEAFLFYLTQAQAKNPELDVSILCCQDKDAVANKRIVNTGIPIFYVKLNPFDYNIRTYKKILKITNTHDIVHLHIFKPLMAEALRFSKAKIIYTNHSAGVDGRPDTISFKAKTRLLVRFLNSICDSVTNNSLYTKDFWIKMGVKNPSNSVIYNGVLFKDSWNEKRALEEFPSLNEKFIIGTTSRFISWKRVEYLIEAFFEMQKNNDDVMLLLVGDGETREKLTAYVEELGITKKVIFAGFQTNVIDYQAVMNLCVFASSSEPFGLVAVECLHLGKPTIVFKDGGGITEIIEGIEKDFIVDDIPQLTSLLQAKYTEFAEGEVDDSAQKRIEYAEKFNVVEIEKEFYDLYKQTVNF</sequence>
<dbReference type="InterPro" id="IPR001296">
    <property type="entry name" value="Glyco_trans_1"/>
</dbReference>
<evidence type="ECO:0000313" key="4">
    <source>
        <dbReference type="Proteomes" id="UP001378956"/>
    </source>
</evidence>
<dbReference type="CDD" id="cd03801">
    <property type="entry name" value="GT4_PimA-like"/>
    <property type="match status" value="1"/>
</dbReference>
<evidence type="ECO:0000313" key="3">
    <source>
        <dbReference type="EMBL" id="MEJ2905704.1"/>
    </source>
</evidence>
<dbReference type="EMBL" id="JBBEUB010000014">
    <property type="protein sequence ID" value="MEJ2905704.1"/>
    <property type="molecule type" value="Genomic_DNA"/>
</dbReference>
<proteinExistence type="predicted"/>
<dbReference type="Pfam" id="PF13439">
    <property type="entry name" value="Glyco_transf_4"/>
    <property type="match status" value="1"/>
</dbReference>
<evidence type="ECO:0000259" key="2">
    <source>
        <dbReference type="Pfam" id="PF13439"/>
    </source>
</evidence>
<dbReference type="RefSeq" id="WP_337718131.1">
    <property type="nucleotide sequence ID" value="NZ_JBBEUB010000014.1"/>
</dbReference>
<evidence type="ECO:0000259" key="1">
    <source>
        <dbReference type="Pfam" id="PF00534"/>
    </source>
</evidence>
<keyword evidence="3" id="KW-0328">Glycosyltransferase</keyword>
<protein>
    <submittedName>
        <fullName evidence="3">Glycosyltransferase family 4 protein</fullName>
        <ecNumber evidence="3">2.4.-.-</ecNumber>
    </submittedName>
</protein>
<dbReference type="InterPro" id="IPR028098">
    <property type="entry name" value="Glyco_trans_4-like_N"/>
</dbReference>
<organism evidence="3 4">
    <name type="scientific">Pedobacter panaciterrae</name>
    <dbReference type="NCBI Taxonomy" id="363849"/>
    <lineage>
        <taxon>Bacteria</taxon>
        <taxon>Pseudomonadati</taxon>
        <taxon>Bacteroidota</taxon>
        <taxon>Sphingobacteriia</taxon>
        <taxon>Sphingobacteriales</taxon>
        <taxon>Sphingobacteriaceae</taxon>
        <taxon>Pedobacter</taxon>
    </lineage>
</organism>
<dbReference type="GO" id="GO:0016757">
    <property type="term" value="F:glycosyltransferase activity"/>
    <property type="evidence" value="ECO:0007669"/>
    <property type="project" value="UniProtKB-KW"/>
</dbReference>
<dbReference type="Proteomes" id="UP001378956">
    <property type="component" value="Unassembled WGS sequence"/>
</dbReference>
<feature type="domain" description="Glycosyltransferase subfamily 4-like N-terminal" evidence="2">
    <location>
        <begin position="15"/>
        <end position="172"/>
    </location>
</feature>
<dbReference type="InterPro" id="IPR050194">
    <property type="entry name" value="Glycosyltransferase_grp1"/>
</dbReference>
<dbReference type="EC" id="2.4.-.-" evidence="3"/>
<accession>A0ABU8NTW0</accession>
<dbReference type="PANTHER" id="PTHR45947:SF3">
    <property type="entry name" value="SULFOQUINOVOSYL TRANSFERASE SQD2"/>
    <property type="match status" value="1"/>
</dbReference>
<dbReference type="Gene3D" id="3.40.50.2000">
    <property type="entry name" value="Glycogen Phosphorylase B"/>
    <property type="match status" value="2"/>
</dbReference>
<dbReference type="SUPFAM" id="SSF53756">
    <property type="entry name" value="UDP-Glycosyltransferase/glycogen phosphorylase"/>
    <property type="match status" value="1"/>
</dbReference>
<dbReference type="Pfam" id="PF00534">
    <property type="entry name" value="Glycos_transf_1"/>
    <property type="match status" value="1"/>
</dbReference>
<comment type="caution">
    <text evidence="3">The sequence shown here is derived from an EMBL/GenBank/DDBJ whole genome shotgun (WGS) entry which is preliminary data.</text>
</comment>
<feature type="domain" description="Glycosyl transferase family 1" evidence="1">
    <location>
        <begin position="188"/>
        <end position="349"/>
    </location>
</feature>
<gene>
    <name evidence="3" type="ORF">WAE58_24885</name>
</gene>
<name>A0ABU8NTW0_9SPHI</name>
<keyword evidence="4" id="KW-1185">Reference proteome</keyword>
<keyword evidence="3" id="KW-0808">Transferase</keyword>
<dbReference type="PANTHER" id="PTHR45947">
    <property type="entry name" value="SULFOQUINOVOSYL TRANSFERASE SQD2"/>
    <property type="match status" value="1"/>
</dbReference>
<reference evidence="3 4" key="1">
    <citation type="submission" date="2024-03" db="EMBL/GenBank/DDBJ databases">
        <title>Sequence of Lycoming College Course Isolates.</title>
        <authorList>
            <person name="Plotts O."/>
            <person name="Newman J."/>
        </authorList>
    </citation>
    <scope>NUCLEOTIDE SEQUENCE [LARGE SCALE GENOMIC DNA]</scope>
    <source>
        <strain evidence="3 4">CJB-3</strain>
    </source>
</reference>